<keyword evidence="2" id="KW-1185">Reference proteome</keyword>
<dbReference type="EMBL" id="JAQQWL010000005">
    <property type="protein sequence ID" value="KAK8073386.1"/>
    <property type="molecule type" value="Genomic_DNA"/>
</dbReference>
<name>A0ABR1VSU8_9PEZI</name>
<dbReference type="Proteomes" id="UP001480595">
    <property type="component" value="Unassembled WGS sequence"/>
</dbReference>
<organism evidence="1 2">
    <name type="scientific">Apiospora phragmitis</name>
    <dbReference type="NCBI Taxonomy" id="2905665"/>
    <lineage>
        <taxon>Eukaryota</taxon>
        <taxon>Fungi</taxon>
        <taxon>Dikarya</taxon>
        <taxon>Ascomycota</taxon>
        <taxon>Pezizomycotina</taxon>
        <taxon>Sordariomycetes</taxon>
        <taxon>Xylariomycetidae</taxon>
        <taxon>Amphisphaeriales</taxon>
        <taxon>Apiosporaceae</taxon>
        <taxon>Apiospora</taxon>
    </lineage>
</organism>
<evidence type="ECO:0000313" key="1">
    <source>
        <dbReference type="EMBL" id="KAK8073386.1"/>
    </source>
</evidence>
<proteinExistence type="predicted"/>
<dbReference type="RefSeq" id="XP_066717861.1">
    <property type="nucleotide sequence ID" value="XM_066855694.1"/>
</dbReference>
<reference evidence="1 2" key="1">
    <citation type="submission" date="2023-01" db="EMBL/GenBank/DDBJ databases">
        <title>Analysis of 21 Apiospora genomes using comparative genomics revels a genus with tremendous synthesis potential of carbohydrate active enzymes and secondary metabolites.</title>
        <authorList>
            <person name="Sorensen T."/>
        </authorList>
    </citation>
    <scope>NUCLEOTIDE SEQUENCE [LARGE SCALE GENOMIC DNA]</scope>
    <source>
        <strain evidence="1 2">CBS 135458</strain>
    </source>
</reference>
<sequence>MPIAELWNASVVLQGDVIWIASTMSRTIYEKLEVSCWGKYVIQFTSEATVGNVIMFEINRMRLGQPFSRFFSHDEISCQAACVESHCPPGAQRGRRGPARVTPAPAQPDSLIGSVFPSPPKHRPVSRSTGCAFMLQGQSSLIVRPRAAHWRHL</sequence>
<dbReference type="GeneID" id="92088757"/>
<accession>A0ABR1VSU8</accession>
<gene>
    <name evidence="1" type="ORF">PG994_004285</name>
</gene>
<protein>
    <submittedName>
        <fullName evidence="1">Uncharacterized protein</fullName>
    </submittedName>
</protein>
<evidence type="ECO:0000313" key="2">
    <source>
        <dbReference type="Proteomes" id="UP001480595"/>
    </source>
</evidence>
<comment type="caution">
    <text evidence="1">The sequence shown here is derived from an EMBL/GenBank/DDBJ whole genome shotgun (WGS) entry which is preliminary data.</text>
</comment>